<gene>
    <name evidence="2" type="ORF">NECHADRAFT_82791</name>
</gene>
<dbReference type="Proteomes" id="UP000005206">
    <property type="component" value="Chromosome 7"/>
</dbReference>
<dbReference type="OrthoDB" id="5087380at2759"/>
<dbReference type="AlphaFoldDB" id="C7YWU9"/>
<name>C7YWU9_FUSV7</name>
<dbReference type="GeneID" id="9677076"/>
<dbReference type="RefSeq" id="XP_003049184.1">
    <property type="nucleotide sequence ID" value="XM_003049138.1"/>
</dbReference>
<evidence type="ECO:0000313" key="2">
    <source>
        <dbReference type="EMBL" id="EEU43471.1"/>
    </source>
</evidence>
<dbReference type="EMBL" id="GG698902">
    <property type="protein sequence ID" value="EEU43471.1"/>
    <property type="molecule type" value="Genomic_DNA"/>
</dbReference>
<sequence>MVSSFSTSLILPPRDGRLAVAVLGAEPTATTYLVHGCRTEITDISECDGSTVTMTLGPWARSYSPSEAAIMGVFNQFNVYEDEGKNYTYSEHCEMSGTVARVCTVTNEGVTEGGVTQTLSHEPGQDNEEFTFAPYPVAITQGLDLLVAAESSSNKATATVRTEDDATRAVTSEETLTKGSASETKASGSATATEESSAGVSCIPSMLAAMAVVVIASTVLL</sequence>
<feature type="region of interest" description="Disordered" evidence="1">
    <location>
        <begin position="154"/>
        <end position="195"/>
    </location>
</feature>
<keyword evidence="3" id="KW-1185">Reference proteome</keyword>
<organism evidence="2 3">
    <name type="scientific">Fusarium vanettenii (strain ATCC MYA-4622 / CBS 123669 / FGSC 9596 / NRRL 45880 / 77-13-4)</name>
    <name type="common">Fusarium solani subsp. pisi</name>
    <dbReference type="NCBI Taxonomy" id="660122"/>
    <lineage>
        <taxon>Eukaryota</taxon>
        <taxon>Fungi</taxon>
        <taxon>Dikarya</taxon>
        <taxon>Ascomycota</taxon>
        <taxon>Pezizomycotina</taxon>
        <taxon>Sordariomycetes</taxon>
        <taxon>Hypocreomycetidae</taxon>
        <taxon>Hypocreales</taxon>
        <taxon>Nectriaceae</taxon>
        <taxon>Fusarium</taxon>
        <taxon>Fusarium solani species complex</taxon>
        <taxon>Fusarium vanettenii</taxon>
    </lineage>
</organism>
<evidence type="ECO:0000313" key="3">
    <source>
        <dbReference type="Proteomes" id="UP000005206"/>
    </source>
</evidence>
<dbReference type="InParanoid" id="C7YWU9"/>
<dbReference type="KEGG" id="nhe:NECHADRAFT_82791"/>
<proteinExistence type="predicted"/>
<feature type="compositionally biased region" description="Low complexity" evidence="1">
    <location>
        <begin position="178"/>
        <end position="195"/>
    </location>
</feature>
<dbReference type="VEuPathDB" id="FungiDB:NECHADRAFT_82791"/>
<accession>C7YWU9</accession>
<reference evidence="2 3" key="1">
    <citation type="journal article" date="2009" name="PLoS Genet.">
        <title>The genome of Nectria haematococca: contribution of supernumerary chromosomes to gene expansion.</title>
        <authorList>
            <person name="Coleman J.J."/>
            <person name="Rounsley S.D."/>
            <person name="Rodriguez-Carres M."/>
            <person name="Kuo A."/>
            <person name="Wasmann C.C."/>
            <person name="Grimwood J."/>
            <person name="Schmutz J."/>
            <person name="Taga M."/>
            <person name="White G.J."/>
            <person name="Zhou S."/>
            <person name="Schwartz D.C."/>
            <person name="Freitag M."/>
            <person name="Ma L.J."/>
            <person name="Danchin E.G."/>
            <person name="Henrissat B."/>
            <person name="Coutinho P.M."/>
            <person name="Nelson D.R."/>
            <person name="Straney D."/>
            <person name="Napoli C.A."/>
            <person name="Barker B.M."/>
            <person name="Gribskov M."/>
            <person name="Rep M."/>
            <person name="Kroken S."/>
            <person name="Molnar I."/>
            <person name="Rensing C."/>
            <person name="Kennell J.C."/>
            <person name="Zamora J."/>
            <person name="Farman M.L."/>
            <person name="Selker E.U."/>
            <person name="Salamov A."/>
            <person name="Shapiro H."/>
            <person name="Pangilinan J."/>
            <person name="Lindquist E."/>
            <person name="Lamers C."/>
            <person name="Grigoriev I.V."/>
            <person name="Geiser D.M."/>
            <person name="Covert S.F."/>
            <person name="Temporini E."/>
            <person name="Vanetten H.D."/>
        </authorList>
    </citation>
    <scope>NUCLEOTIDE SEQUENCE [LARGE SCALE GENOMIC DNA]</scope>
    <source>
        <strain evidence="3">ATCC MYA-4622 / CBS 123669 / FGSC 9596 / NRRL 45880 / 77-13-4</strain>
    </source>
</reference>
<dbReference type="HOGENOM" id="CLU_109450_0_0_1"/>
<evidence type="ECO:0000256" key="1">
    <source>
        <dbReference type="SAM" id="MobiDB-lite"/>
    </source>
</evidence>
<protein>
    <submittedName>
        <fullName evidence="2">Uncharacterized protein</fullName>
    </submittedName>
</protein>